<organism evidence="1">
    <name type="scientific">marine sediment metagenome</name>
    <dbReference type="NCBI Taxonomy" id="412755"/>
    <lineage>
        <taxon>unclassified sequences</taxon>
        <taxon>metagenomes</taxon>
        <taxon>ecological metagenomes</taxon>
    </lineage>
</organism>
<name>X0Y6U5_9ZZZZ</name>
<dbReference type="AlphaFoldDB" id="X0Y6U5"/>
<reference evidence="1" key="1">
    <citation type="journal article" date="2014" name="Front. Microbiol.">
        <title>High frequency of phylogenetically diverse reductive dehalogenase-homologous genes in deep subseafloor sedimentary metagenomes.</title>
        <authorList>
            <person name="Kawai M."/>
            <person name="Futagami T."/>
            <person name="Toyoda A."/>
            <person name="Takaki Y."/>
            <person name="Nishi S."/>
            <person name="Hori S."/>
            <person name="Arai W."/>
            <person name="Tsubouchi T."/>
            <person name="Morono Y."/>
            <person name="Uchiyama I."/>
            <person name="Ito T."/>
            <person name="Fujiyama A."/>
            <person name="Inagaki F."/>
            <person name="Takami H."/>
        </authorList>
    </citation>
    <scope>NUCLEOTIDE SEQUENCE</scope>
    <source>
        <strain evidence="1">Expedition CK06-06</strain>
    </source>
</reference>
<gene>
    <name evidence="1" type="ORF">S01H1_61252</name>
</gene>
<protein>
    <submittedName>
        <fullName evidence="1">Uncharacterized protein</fullName>
    </submittedName>
</protein>
<comment type="caution">
    <text evidence="1">The sequence shown here is derived from an EMBL/GenBank/DDBJ whole genome shotgun (WGS) entry which is preliminary data.</text>
</comment>
<dbReference type="EMBL" id="BARS01040153">
    <property type="protein sequence ID" value="GAG32611.1"/>
    <property type="molecule type" value="Genomic_DNA"/>
</dbReference>
<evidence type="ECO:0000313" key="1">
    <source>
        <dbReference type="EMBL" id="GAG32611.1"/>
    </source>
</evidence>
<accession>X0Y6U5</accession>
<sequence>MILTYKIKHEKDFGRELKLAKKVAKFAIHSKSISSADVKHIGLKSIISNQILRKYSRSETIKNVKSVKLTIPNQGVKVRDEQIYIPCLKLWLNIHFDKDFEKINQVEVDEDFAYVSVSYKEP</sequence>
<feature type="non-terminal residue" evidence="1">
    <location>
        <position position="122"/>
    </location>
</feature>
<proteinExistence type="predicted"/>